<gene>
    <name evidence="5" type="ORF">O6P43_002318</name>
</gene>
<dbReference type="Gene3D" id="3.30.70.330">
    <property type="match status" value="1"/>
</dbReference>
<comment type="caution">
    <text evidence="5">The sequence shown here is derived from an EMBL/GenBank/DDBJ whole genome shotgun (WGS) entry which is preliminary data.</text>
</comment>
<dbReference type="GO" id="GO:0005634">
    <property type="term" value="C:nucleus"/>
    <property type="evidence" value="ECO:0007669"/>
    <property type="project" value="TreeGrafter"/>
</dbReference>
<dbReference type="AlphaFoldDB" id="A0AAD7QCD3"/>
<name>A0AAD7QCD3_QUISA</name>
<keyword evidence="1 2" id="KW-0694">RNA-binding</keyword>
<evidence type="ECO:0000256" key="2">
    <source>
        <dbReference type="PROSITE-ProRule" id="PRU00176"/>
    </source>
</evidence>
<dbReference type="InterPro" id="IPR035979">
    <property type="entry name" value="RBD_domain_sf"/>
</dbReference>
<evidence type="ECO:0000256" key="3">
    <source>
        <dbReference type="SAM" id="MobiDB-lite"/>
    </source>
</evidence>
<dbReference type="InterPro" id="IPR050886">
    <property type="entry name" value="RNA-binding_reg"/>
</dbReference>
<reference evidence="5" key="1">
    <citation type="journal article" date="2023" name="Science">
        <title>Elucidation of the pathway for biosynthesis of saponin adjuvants from the soapbark tree.</title>
        <authorList>
            <person name="Reed J."/>
            <person name="Orme A."/>
            <person name="El-Demerdash A."/>
            <person name="Owen C."/>
            <person name="Martin L.B.B."/>
            <person name="Misra R.C."/>
            <person name="Kikuchi S."/>
            <person name="Rejzek M."/>
            <person name="Martin A.C."/>
            <person name="Harkess A."/>
            <person name="Leebens-Mack J."/>
            <person name="Louveau T."/>
            <person name="Stephenson M.J."/>
            <person name="Osbourn A."/>
        </authorList>
    </citation>
    <scope>NUCLEOTIDE SEQUENCE</scope>
    <source>
        <strain evidence="5">S10</strain>
    </source>
</reference>
<sequence length="358" mass="41661">MTIDDESSIYIGGLSYDSTEDSIRRVFDFYGAIVAVKIINDHGSRGKCYGFVTYTNPRSAVDAINDMNGRAIDGRIIKVSDVRTRGGRSNFNREHVHHNVERNGDWDRGRDHERGYDRDRNWNRNRSSDLSRERDRSRDLGRVRDRRYDPIREPDQARGALLNKDQDQDRTQEYNEQEHSGDHARDRERDRNFGLDRDRDMDKTSGHDTIAELERDELSRRRNCFTNTVQPGLELSPDSNHNYSDQAKDQLERSTQRLEQLRNEVSQFEAKLEEKQFIVSDLQKKSMKLEDALISAKKHSSYRQMQLTKLHKCFRQVKDSTERLKSCEQELQALVDMAMLESDDGVDLNVGDLTIGNA</sequence>
<dbReference type="KEGG" id="qsa:O6P43_002318"/>
<keyword evidence="6" id="KW-1185">Reference proteome</keyword>
<evidence type="ECO:0000256" key="1">
    <source>
        <dbReference type="ARBA" id="ARBA00022884"/>
    </source>
</evidence>
<dbReference type="InterPro" id="IPR000504">
    <property type="entry name" value="RRM_dom"/>
</dbReference>
<dbReference type="Pfam" id="PF00076">
    <property type="entry name" value="RRM_1"/>
    <property type="match status" value="1"/>
</dbReference>
<feature type="domain" description="RRM" evidence="4">
    <location>
        <begin position="7"/>
        <end position="84"/>
    </location>
</feature>
<dbReference type="GO" id="GO:0005739">
    <property type="term" value="C:mitochondrion"/>
    <property type="evidence" value="ECO:0007669"/>
    <property type="project" value="TreeGrafter"/>
</dbReference>
<evidence type="ECO:0000313" key="5">
    <source>
        <dbReference type="EMBL" id="KAJ7978853.1"/>
    </source>
</evidence>
<feature type="compositionally biased region" description="Basic and acidic residues" evidence="3">
    <location>
        <begin position="102"/>
        <end position="156"/>
    </location>
</feature>
<dbReference type="InterPro" id="IPR012677">
    <property type="entry name" value="Nucleotide-bd_a/b_plait_sf"/>
</dbReference>
<feature type="region of interest" description="Disordered" evidence="3">
    <location>
        <begin position="228"/>
        <end position="247"/>
    </location>
</feature>
<protein>
    <submittedName>
        <fullName evidence="5">RNA-binding family protein</fullName>
    </submittedName>
</protein>
<feature type="compositionally biased region" description="Basic and acidic residues" evidence="3">
    <location>
        <begin position="164"/>
        <end position="215"/>
    </location>
</feature>
<proteinExistence type="predicted"/>
<dbReference type="SUPFAM" id="SSF54928">
    <property type="entry name" value="RNA-binding domain, RBD"/>
    <property type="match status" value="1"/>
</dbReference>
<dbReference type="PANTHER" id="PTHR48024:SF56">
    <property type="entry name" value="HETEROGENEOUS NUCLEAR RIBONUCLEOPROTEIN A0"/>
    <property type="match status" value="1"/>
</dbReference>
<dbReference type="SMART" id="SM00360">
    <property type="entry name" value="RRM"/>
    <property type="match status" value="1"/>
</dbReference>
<dbReference type="PROSITE" id="PS50102">
    <property type="entry name" value="RRM"/>
    <property type="match status" value="1"/>
</dbReference>
<dbReference type="Proteomes" id="UP001163823">
    <property type="component" value="Chromosome 2"/>
</dbReference>
<dbReference type="EMBL" id="JARAOO010000002">
    <property type="protein sequence ID" value="KAJ7978853.1"/>
    <property type="molecule type" value="Genomic_DNA"/>
</dbReference>
<dbReference type="CDD" id="cd00590">
    <property type="entry name" value="RRM_SF"/>
    <property type="match status" value="1"/>
</dbReference>
<evidence type="ECO:0000259" key="4">
    <source>
        <dbReference type="PROSITE" id="PS50102"/>
    </source>
</evidence>
<dbReference type="GO" id="GO:0003723">
    <property type="term" value="F:RNA binding"/>
    <property type="evidence" value="ECO:0007669"/>
    <property type="project" value="UniProtKB-UniRule"/>
</dbReference>
<evidence type="ECO:0000313" key="6">
    <source>
        <dbReference type="Proteomes" id="UP001163823"/>
    </source>
</evidence>
<accession>A0AAD7QCD3</accession>
<organism evidence="5 6">
    <name type="scientific">Quillaja saponaria</name>
    <name type="common">Soap bark tree</name>
    <dbReference type="NCBI Taxonomy" id="32244"/>
    <lineage>
        <taxon>Eukaryota</taxon>
        <taxon>Viridiplantae</taxon>
        <taxon>Streptophyta</taxon>
        <taxon>Embryophyta</taxon>
        <taxon>Tracheophyta</taxon>
        <taxon>Spermatophyta</taxon>
        <taxon>Magnoliopsida</taxon>
        <taxon>eudicotyledons</taxon>
        <taxon>Gunneridae</taxon>
        <taxon>Pentapetalae</taxon>
        <taxon>rosids</taxon>
        <taxon>fabids</taxon>
        <taxon>Fabales</taxon>
        <taxon>Quillajaceae</taxon>
        <taxon>Quillaja</taxon>
    </lineage>
</organism>
<feature type="region of interest" description="Disordered" evidence="3">
    <location>
        <begin position="102"/>
        <end position="215"/>
    </location>
</feature>
<dbReference type="PANTHER" id="PTHR48024">
    <property type="entry name" value="GEO13361P1-RELATED"/>
    <property type="match status" value="1"/>
</dbReference>